<protein>
    <submittedName>
        <fullName evidence="1">Uncharacterized protein</fullName>
    </submittedName>
</protein>
<dbReference type="RefSeq" id="WP_353648388.1">
    <property type="nucleotide sequence ID" value="NZ_CP159218.1"/>
</dbReference>
<dbReference type="AlphaFoldDB" id="A0AAU8DLA7"/>
<proteinExistence type="predicted"/>
<accession>A0AAU8DLA7</accession>
<evidence type="ECO:0000313" key="1">
    <source>
        <dbReference type="EMBL" id="XCG62773.1"/>
    </source>
</evidence>
<sequence>MRVYIPSTVTQLRTASDRGSVPATVGFGVTASLRSEYPAAEEDELEYLAMTDAARASLRLLAGEDGAGGADGGHPAAGVRVVIAADVDAVTEYPQGDRAAVRVDAEITWRQVAAVHLDGADAADAVRAAVAVVDEADLDDPDAEFVVGEAESYELAWYAPDEIRFLLEELG</sequence>
<dbReference type="EMBL" id="CP159218">
    <property type="protein sequence ID" value="XCG62773.1"/>
    <property type="molecule type" value="Genomic_DNA"/>
</dbReference>
<dbReference type="Pfam" id="PF21853">
    <property type="entry name" value="DUF6912"/>
    <property type="match status" value="1"/>
</dbReference>
<name>A0AAU8DLA7_9ACTN</name>
<reference evidence="1" key="1">
    <citation type="submission" date="2024-05" db="EMBL/GenBank/DDBJ databases">
        <authorList>
            <person name="Cai S.Y."/>
            <person name="Jin L.M."/>
            <person name="Li H.R."/>
        </authorList>
    </citation>
    <scope>NUCLEOTIDE SEQUENCE</scope>
    <source>
        <strain evidence="1">A5-74</strain>
    </source>
</reference>
<gene>
    <name evidence="1" type="ORF">ABLG96_16325</name>
</gene>
<organism evidence="1">
    <name type="scientific">Nakamurella sp. A5-74</name>
    <dbReference type="NCBI Taxonomy" id="3158264"/>
    <lineage>
        <taxon>Bacteria</taxon>
        <taxon>Bacillati</taxon>
        <taxon>Actinomycetota</taxon>
        <taxon>Actinomycetes</taxon>
        <taxon>Nakamurellales</taxon>
        <taxon>Nakamurellaceae</taxon>
        <taxon>Nakamurella</taxon>
    </lineage>
</organism>
<dbReference type="InterPro" id="IPR054206">
    <property type="entry name" value="DUF6912"/>
</dbReference>